<gene>
    <name evidence="2" type="ORF">IEN85_02845</name>
</gene>
<proteinExistence type="predicted"/>
<comment type="caution">
    <text evidence="2">The sequence shown here is derived from an EMBL/GenBank/DDBJ whole genome shotgun (WGS) entry which is preliminary data.</text>
</comment>
<dbReference type="Proteomes" id="UP000622317">
    <property type="component" value="Unassembled WGS sequence"/>
</dbReference>
<feature type="signal peptide" evidence="1">
    <location>
        <begin position="1"/>
        <end position="18"/>
    </location>
</feature>
<keyword evidence="1" id="KW-0732">Signal</keyword>
<name>A0A927F761_9BACT</name>
<organism evidence="2 3">
    <name type="scientific">Pelagicoccus enzymogenes</name>
    <dbReference type="NCBI Taxonomy" id="2773457"/>
    <lineage>
        <taxon>Bacteria</taxon>
        <taxon>Pseudomonadati</taxon>
        <taxon>Verrucomicrobiota</taxon>
        <taxon>Opitutia</taxon>
        <taxon>Puniceicoccales</taxon>
        <taxon>Pelagicoccaceae</taxon>
        <taxon>Pelagicoccus</taxon>
    </lineage>
</organism>
<evidence type="ECO:0000256" key="1">
    <source>
        <dbReference type="SAM" id="SignalP"/>
    </source>
</evidence>
<evidence type="ECO:0000313" key="2">
    <source>
        <dbReference type="EMBL" id="MBD5778415.1"/>
    </source>
</evidence>
<dbReference type="RefSeq" id="WP_191615558.1">
    <property type="nucleotide sequence ID" value="NZ_JACYFG010000006.1"/>
</dbReference>
<protein>
    <submittedName>
        <fullName evidence="2">Uncharacterized protein</fullName>
    </submittedName>
</protein>
<keyword evidence="3" id="KW-1185">Reference proteome</keyword>
<sequence length="242" mass="26155">MKLIIASLALALASIASAADGIPVYLDPAEDSLQVGELEAISLAVPANWPRDVAAIEGWQPIYYRDVFEVYLDNNDIAKDLSAKPGRPYLTAPSNEAPTLAIATDKDKMDIISVDTWFCKVQLETIIVGYIPSSSIEASDIVNSLASAPAPQMSDLPEAAAVTELVGRFEKTGMIGKNRTGVAYKLTGLDGKTLAFVDTSEVPERIHVEDFIKREVRVSGILKQTEETEDVILTAKSIKNAF</sequence>
<evidence type="ECO:0000313" key="3">
    <source>
        <dbReference type="Proteomes" id="UP000622317"/>
    </source>
</evidence>
<feature type="chain" id="PRO_5037518578" evidence="1">
    <location>
        <begin position="19"/>
        <end position="242"/>
    </location>
</feature>
<accession>A0A927F761</accession>
<dbReference type="EMBL" id="JACYFG010000006">
    <property type="protein sequence ID" value="MBD5778415.1"/>
    <property type="molecule type" value="Genomic_DNA"/>
</dbReference>
<dbReference type="AlphaFoldDB" id="A0A927F761"/>
<reference evidence="2" key="1">
    <citation type="submission" date="2020-09" db="EMBL/GenBank/DDBJ databases">
        <title>Pelagicoccus enzymogenes sp. nov. with an EPS production, isolated from marine sediment.</title>
        <authorList>
            <person name="Feng X."/>
        </authorList>
    </citation>
    <scope>NUCLEOTIDE SEQUENCE</scope>
    <source>
        <strain evidence="2">NFK12</strain>
    </source>
</reference>